<sequence>MPNIDLSNLKVGIVGAGLMGRWHTKYARRLGVQVVSILDHDLTLATKLAKESDGANAYSKLEAMLSSEQLDVIHICTPLDSHFQLVSQAITAGVHVFVEKPLAMTAAETQTLLELAAEHGVTLCPVHQFGFQKGVFDSLARMDSLGDLLHLRFTVASAGAEGGTEKKQDEIIADVIPHPLSILQRLRPGIELNTQEWTGVHARAGELNLTGNTDGTIIDIAVSMNARPTRCQLELFFSQGKIFLNLFHGYAVIETGEVSRVQKMIQPLSGSLKEFFIASTNLLKRSIKSEPAYPGLTQLLENFYISIVNKTHAPISPAEILAVAAARDDISKRFLNIVSDDAEAIS</sequence>
<dbReference type="Gene3D" id="3.40.50.720">
    <property type="entry name" value="NAD(P)-binding Rossmann-like Domain"/>
    <property type="match status" value="1"/>
</dbReference>
<dbReference type="Gene3D" id="3.30.360.10">
    <property type="entry name" value="Dihydrodipicolinate Reductase, domain 2"/>
    <property type="match status" value="1"/>
</dbReference>
<organism evidence="2">
    <name type="scientific">hydrothermal vent metagenome</name>
    <dbReference type="NCBI Taxonomy" id="652676"/>
    <lineage>
        <taxon>unclassified sequences</taxon>
        <taxon>metagenomes</taxon>
        <taxon>ecological metagenomes</taxon>
    </lineage>
</organism>
<evidence type="ECO:0000313" key="2">
    <source>
        <dbReference type="EMBL" id="VAW53782.1"/>
    </source>
</evidence>
<dbReference type="PANTHER" id="PTHR43708">
    <property type="entry name" value="CONSERVED EXPRESSED OXIDOREDUCTASE (EUROFUNG)"/>
    <property type="match status" value="1"/>
</dbReference>
<proteinExistence type="predicted"/>
<dbReference type="EMBL" id="UOFE01000035">
    <property type="protein sequence ID" value="VAW53782.1"/>
    <property type="molecule type" value="Genomic_DNA"/>
</dbReference>
<dbReference type="InterPro" id="IPR036291">
    <property type="entry name" value="NAD(P)-bd_dom_sf"/>
</dbReference>
<protein>
    <recommendedName>
        <fullName evidence="1">Gfo/Idh/MocA-like oxidoreductase N-terminal domain-containing protein</fullName>
    </recommendedName>
</protein>
<name>A0A3B0WRT2_9ZZZZ</name>
<dbReference type="AlphaFoldDB" id="A0A3B0WRT2"/>
<gene>
    <name evidence="2" type="ORF">MNBD_GAMMA05-1266</name>
</gene>
<dbReference type="InterPro" id="IPR000683">
    <property type="entry name" value="Gfo/Idh/MocA-like_OxRdtase_N"/>
</dbReference>
<dbReference type="InterPro" id="IPR051317">
    <property type="entry name" value="Gfo/Idh/MocA_oxidoreduct"/>
</dbReference>
<feature type="domain" description="Gfo/Idh/MocA-like oxidoreductase N-terminal" evidence="1">
    <location>
        <begin position="9"/>
        <end position="124"/>
    </location>
</feature>
<dbReference type="GO" id="GO:0000166">
    <property type="term" value="F:nucleotide binding"/>
    <property type="evidence" value="ECO:0007669"/>
    <property type="project" value="InterPro"/>
</dbReference>
<evidence type="ECO:0000259" key="1">
    <source>
        <dbReference type="Pfam" id="PF01408"/>
    </source>
</evidence>
<reference evidence="2" key="1">
    <citation type="submission" date="2018-06" db="EMBL/GenBank/DDBJ databases">
        <authorList>
            <person name="Zhirakovskaya E."/>
        </authorList>
    </citation>
    <scope>NUCLEOTIDE SEQUENCE</scope>
</reference>
<dbReference type="Pfam" id="PF01408">
    <property type="entry name" value="GFO_IDH_MocA"/>
    <property type="match status" value="1"/>
</dbReference>
<dbReference type="SUPFAM" id="SSF51735">
    <property type="entry name" value="NAD(P)-binding Rossmann-fold domains"/>
    <property type="match status" value="1"/>
</dbReference>
<accession>A0A3B0WRT2</accession>
<dbReference type="PANTHER" id="PTHR43708:SF8">
    <property type="entry name" value="OXIDOREDUCTASE"/>
    <property type="match status" value="1"/>
</dbReference>